<dbReference type="Pfam" id="PF13144">
    <property type="entry name" value="ChapFlgA"/>
    <property type="match status" value="1"/>
</dbReference>
<evidence type="ECO:0000259" key="9">
    <source>
        <dbReference type="SMART" id="SM00858"/>
    </source>
</evidence>
<evidence type="ECO:0000256" key="7">
    <source>
        <dbReference type="SAM" id="MobiDB-lite"/>
    </source>
</evidence>
<protein>
    <recommendedName>
        <fullName evidence="3">Flagella basal body P-ring formation protein FlgA</fullName>
    </recommendedName>
</protein>
<evidence type="ECO:0000256" key="6">
    <source>
        <dbReference type="ARBA" id="ARBA00025643"/>
    </source>
</evidence>
<keyword evidence="4 8" id="KW-0732">Signal</keyword>
<comment type="function">
    <text evidence="6">Involved in the assembly process of the P-ring formation. It may associate with FlgF on the rod constituting a structure essential for the P-ring assembly or may act as a modulator protein for the P-ring assembly.</text>
</comment>
<comment type="similarity">
    <text evidence="2">Belongs to the FlgA family.</text>
</comment>
<sequence>MNYYQAGKAHFRSPERKENKRKRRYSSIKALVGIACLVISHSANASKSTLTVDELKTFVAQIFEQEVAKTAQARGWENHHLEYDIWAPSAANYLPICHTPLVVSSRDNRLIPVGNLKRAVSCESLDSPWRINVTIRATLTLPVLVATTTLDRNETISASHIKLETRTITRQDDFYTRAHQAIGLETSRRLKAGQIVDPSILNARPIIVKGNEVIIIASKNGFRASTKGIALEDGKKGDQIEIENQSSGKIVRAVVTGVNQVHTQF</sequence>
<feature type="region of interest" description="Disordered" evidence="7">
    <location>
        <begin position="1"/>
        <end position="22"/>
    </location>
</feature>
<keyword evidence="10" id="KW-0966">Cell projection</keyword>
<proteinExistence type="inferred from homology"/>
<comment type="subcellular location">
    <subcellularLocation>
        <location evidence="1">Periplasm</location>
    </subcellularLocation>
</comment>
<evidence type="ECO:0000256" key="8">
    <source>
        <dbReference type="SAM" id="SignalP"/>
    </source>
</evidence>
<dbReference type="InterPro" id="IPR039246">
    <property type="entry name" value="Flagellar_FlgA"/>
</dbReference>
<dbReference type="InterPro" id="IPR017585">
    <property type="entry name" value="SAF_FlgA"/>
</dbReference>
<evidence type="ECO:0000313" key="10">
    <source>
        <dbReference type="EMBL" id="AXY02649.1"/>
    </source>
</evidence>
<dbReference type="NCBIfam" id="TIGR03170">
    <property type="entry name" value="flgA_cterm"/>
    <property type="match status" value="1"/>
</dbReference>
<dbReference type="SMART" id="SM00858">
    <property type="entry name" value="SAF"/>
    <property type="match status" value="1"/>
</dbReference>
<dbReference type="Gene3D" id="3.90.1210.10">
    <property type="entry name" value="Antifreeze-like/N-acetylneuraminic acid synthase C-terminal domain"/>
    <property type="match status" value="1"/>
</dbReference>
<feature type="domain" description="SAF" evidence="9">
    <location>
        <begin position="141"/>
        <end position="202"/>
    </location>
</feature>
<dbReference type="RefSeq" id="WP_128812560.1">
    <property type="nucleotide sequence ID" value="NZ_CP032094.1"/>
</dbReference>
<evidence type="ECO:0000256" key="2">
    <source>
        <dbReference type="ARBA" id="ARBA00010474"/>
    </source>
</evidence>
<keyword evidence="11" id="KW-1185">Reference proteome</keyword>
<evidence type="ECO:0000256" key="3">
    <source>
        <dbReference type="ARBA" id="ARBA00014754"/>
    </source>
</evidence>
<dbReference type="CDD" id="cd11614">
    <property type="entry name" value="SAF_CpaB_FlgA_like"/>
    <property type="match status" value="1"/>
</dbReference>
<evidence type="ECO:0000256" key="5">
    <source>
        <dbReference type="ARBA" id="ARBA00022764"/>
    </source>
</evidence>
<name>A0ABN5PKR3_9VIBR</name>
<evidence type="ECO:0000256" key="1">
    <source>
        <dbReference type="ARBA" id="ARBA00004418"/>
    </source>
</evidence>
<feature type="chain" id="PRO_5046533164" description="Flagella basal body P-ring formation protein FlgA" evidence="8">
    <location>
        <begin position="46"/>
        <end position="265"/>
    </location>
</feature>
<dbReference type="Gene3D" id="2.30.30.760">
    <property type="match status" value="1"/>
</dbReference>
<feature type="signal peptide" evidence="8">
    <location>
        <begin position="1"/>
        <end position="45"/>
    </location>
</feature>
<dbReference type="EMBL" id="CP032094">
    <property type="protein sequence ID" value="AXY02649.1"/>
    <property type="molecule type" value="Genomic_DNA"/>
</dbReference>
<evidence type="ECO:0000256" key="4">
    <source>
        <dbReference type="ARBA" id="ARBA00022729"/>
    </source>
</evidence>
<dbReference type="Proteomes" id="UP000262832">
    <property type="component" value="Chromosome II"/>
</dbReference>
<dbReference type="InterPro" id="IPR013974">
    <property type="entry name" value="SAF"/>
</dbReference>
<evidence type="ECO:0000313" key="11">
    <source>
        <dbReference type="Proteomes" id="UP000262832"/>
    </source>
</evidence>
<gene>
    <name evidence="10" type="primary">flgA</name>
    <name evidence="10" type="ORF">D1115_16605</name>
</gene>
<organism evidence="10 11">
    <name type="scientific">Vibrio alfacsensis</name>
    <dbReference type="NCBI Taxonomy" id="1074311"/>
    <lineage>
        <taxon>Bacteria</taxon>
        <taxon>Pseudomonadati</taxon>
        <taxon>Pseudomonadota</taxon>
        <taxon>Gammaproteobacteria</taxon>
        <taxon>Vibrionales</taxon>
        <taxon>Vibrionaceae</taxon>
        <taxon>Vibrio</taxon>
    </lineage>
</organism>
<keyword evidence="10" id="KW-0282">Flagellum</keyword>
<dbReference type="PANTHER" id="PTHR36307">
    <property type="entry name" value="FLAGELLA BASAL BODY P-RING FORMATION PROTEIN FLGA"/>
    <property type="match status" value="1"/>
</dbReference>
<keyword evidence="5" id="KW-0574">Periplasm</keyword>
<reference evidence="10 11" key="1">
    <citation type="submission" date="2018-08" db="EMBL/GenBank/DDBJ databases">
        <title>Genomic taxonomy of the Vibrionaceae family.</title>
        <authorList>
            <person name="Gomez-Gil B."/>
            <person name="Tanaka M."/>
            <person name="Sawabe T."/>
            <person name="Enciso-Ibarra K."/>
        </authorList>
    </citation>
    <scope>NUCLEOTIDE SEQUENCE [LARGE SCALE GENOMIC DNA]</scope>
    <source>
        <strain evidence="10 11">CAIM 1831</strain>
    </source>
</reference>
<dbReference type="PANTHER" id="PTHR36307:SF1">
    <property type="entry name" value="FLAGELLA BASAL BODY P-RING FORMATION PROTEIN FLGA"/>
    <property type="match status" value="1"/>
</dbReference>
<accession>A0ABN5PKR3</accession>
<keyword evidence="10" id="KW-0969">Cilium</keyword>